<dbReference type="InterPro" id="IPR011330">
    <property type="entry name" value="Glyco_hydro/deAcase_b/a-brl"/>
</dbReference>
<dbReference type="PANTHER" id="PTHR43284:SF1">
    <property type="entry name" value="ASPARAGINE SYNTHETASE"/>
    <property type="match status" value="1"/>
</dbReference>
<dbReference type="GO" id="GO:0016810">
    <property type="term" value="F:hydrolase activity, acting on carbon-nitrogen (but not peptide) bonds"/>
    <property type="evidence" value="ECO:0007669"/>
    <property type="project" value="InterPro"/>
</dbReference>
<dbReference type="InterPro" id="IPR002509">
    <property type="entry name" value="NODB_dom"/>
</dbReference>
<feature type="domain" description="NodB homology" evidence="4">
    <location>
        <begin position="30"/>
        <end position="253"/>
    </location>
</feature>
<reference evidence="5 6" key="1">
    <citation type="submission" date="2017-09" db="EMBL/GenBank/DDBJ databases">
        <title>Depth-based differentiation of microbial function through sediment-hosted aquifers and enrichment of novel symbionts in the deep terrestrial subsurface.</title>
        <authorList>
            <person name="Probst A.J."/>
            <person name="Ladd B."/>
            <person name="Jarett J.K."/>
            <person name="Geller-Mcgrath D.E."/>
            <person name="Sieber C.M."/>
            <person name="Emerson J.B."/>
            <person name="Anantharaman K."/>
            <person name="Thomas B.C."/>
            <person name="Malmstrom R."/>
            <person name="Stieglmeier M."/>
            <person name="Klingl A."/>
            <person name="Woyke T."/>
            <person name="Ryan C.M."/>
            <person name="Banfield J.F."/>
        </authorList>
    </citation>
    <scope>NUCLEOTIDE SEQUENCE [LARGE SCALE GENOMIC DNA]</scope>
    <source>
        <strain evidence="5">CG11_big_fil_rev_8_21_14_0_20_42_13</strain>
    </source>
</reference>
<dbReference type="AlphaFoldDB" id="A0A2H0LWK7"/>
<comment type="caution">
    <text evidence="5">The sequence shown here is derived from an EMBL/GenBank/DDBJ whole genome shotgun (WGS) entry which is preliminary data.</text>
</comment>
<accession>A0A2H0LWK7</accession>
<dbReference type="GO" id="GO:0004066">
    <property type="term" value="F:asparagine synthase (glutamine-hydrolyzing) activity"/>
    <property type="evidence" value="ECO:0007669"/>
    <property type="project" value="UniProtKB-EC"/>
</dbReference>
<organism evidence="5 6">
    <name type="scientific">Candidatus Ghiorseimicrobium undicola</name>
    <dbReference type="NCBI Taxonomy" id="1974746"/>
    <lineage>
        <taxon>Bacteria</taxon>
        <taxon>Pseudomonadati</taxon>
        <taxon>Candidatus Omnitrophota</taxon>
        <taxon>Candidatus Ghiorseimicrobium</taxon>
    </lineage>
</organism>
<dbReference type="GO" id="GO:0006529">
    <property type="term" value="P:asparagine biosynthetic process"/>
    <property type="evidence" value="ECO:0007669"/>
    <property type="project" value="InterPro"/>
</dbReference>
<sequence>MEKMIPYIFLKKVLQIRNHIFILMVQIYKKYIFFRDDDVACLNNKLKRLMDIFMSHKIPIHFSLIPNKLTERCRYFLIEKIKIYKNLIEIGQHGFSHKNYSLSTDKFNKYEFGAERPYKKQNQDIVKGKKILQNFFEKKMNIFTPPWHGFDRNTLCILAKEGFSAISAGHKNIHFNVDSNLRYIPVDIDFNKRKHNGEWFTMKNSETIKKINRIKKPGVGILLHHNAFNDEDDFNRLDEFLYLLKKNELIKFINLSKSVRFDTGTIQRDALAYYLNYQFVPKPLTIIRNSVNPENKRFNFDYSEEPKVIRRSKDYICRNIYSKLKKVIMRQLPDKRKPIGILLSGGLDSAAVLHTIRELTDRKIYTLTGAYHKKAENLIFAERMSKKYNTIHNDLIINPEDLEKMDELYAKNIPQPIGDNGFLPAYLMLAKLNEYTDTVFAGDGADCLFRGLKMHRLSFIEKNNNSRLNSEMADSGKRWLAYEHYKFGEIFLSEEELAMLFERNYNTIKLEFPLERVIKKIKVKDTVKRQVLIDLNFLVKNRVDYIVYAAKANAMDFKLPYLDKEFVNLAIGIPAEYLIIQPERQKYMLKSAFKNKLPREILDREREGFTPPFKLWYQNNAKFVIEKLIKSKKLGISEVFIKHLIKHYRNLNDYEAGMKIWLILNLVSWYEHNRKLK</sequence>
<evidence type="ECO:0000256" key="1">
    <source>
        <dbReference type="ARBA" id="ARBA00005187"/>
    </source>
</evidence>
<evidence type="ECO:0000259" key="4">
    <source>
        <dbReference type="PROSITE" id="PS51677"/>
    </source>
</evidence>
<evidence type="ECO:0000256" key="3">
    <source>
        <dbReference type="ARBA" id="ARBA00048741"/>
    </source>
</evidence>
<comment type="pathway">
    <text evidence="1">Amino-acid biosynthesis; L-asparagine biosynthesis; L-asparagine from L-aspartate (L-Gln route): step 1/1.</text>
</comment>
<dbReference type="SUPFAM" id="SSF52402">
    <property type="entry name" value="Adenine nucleotide alpha hydrolases-like"/>
    <property type="match status" value="1"/>
</dbReference>
<dbReference type="CDD" id="cd01991">
    <property type="entry name" value="Asn_synthase_B_C"/>
    <property type="match status" value="1"/>
</dbReference>
<dbReference type="Pfam" id="PF00733">
    <property type="entry name" value="Asn_synthase"/>
    <property type="match status" value="1"/>
</dbReference>
<dbReference type="InterPro" id="IPR018763">
    <property type="entry name" value="DUF2334"/>
</dbReference>
<evidence type="ECO:0000313" key="5">
    <source>
        <dbReference type="EMBL" id="PIQ88747.1"/>
    </source>
</evidence>
<name>A0A2H0LWK7_9BACT</name>
<dbReference type="InterPro" id="IPR014729">
    <property type="entry name" value="Rossmann-like_a/b/a_fold"/>
</dbReference>
<dbReference type="InterPro" id="IPR051786">
    <property type="entry name" value="ASN_synthetase/amidase"/>
</dbReference>
<evidence type="ECO:0000256" key="2">
    <source>
        <dbReference type="ARBA" id="ARBA00012737"/>
    </source>
</evidence>
<protein>
    <recommendedName>
        <fullName evidence="2">asparagine synthase (glutamine-hydrolyzing)</fullName>
        <ecNumber evidence="2">6.3.5.4</ecNumber>
    </recommendedName>
</protein>
<dbReference type="EMBL" id="PCWA01000089">
    <property type="protein sequence ID" value="PIQ88747.1"/>
    <property type="molecule type" value="Genomic_DNA"/>
</dbReference>
<gene>
    <name evidence="5" type="ORF">COV72_06705</name>
</gene>
<dbReference type="Pfam" id="PF10096">
    <property type="entry name" value="DUF2334"/>
    <property type="match status" value="1"/>
</dbReference>
<dbReference type="EC" id="6.3.5.4" evidence="2"/>
<dbReference type="InterPro" id="IPR001962">
    <property type="entry name" value="Asn_synthase"/>
</dbReference>
<dbReference type="Gene3D" id="3.20.20.370">
    <property type="entry name" value="Glycoside hydrolase/deacetylase"/>
    <property type="match status" value="1"/>
</dbReference>
<proteinExistence type="predicted"/>
<dbReference type="Proteomes" id="UP000229641">
    <property type="component" value="Unassembled WGS sequence"/>
</dbReference>
<evidence type="ECO:0000313" key="6">
    <source>
        <dbReference type="Proteomes" id="UP000229641"/>
    </source>
</evidence>
<dbReference type="GO" id="GO:0005975">
    <property type="term" value="P:carbohydrate metabolic process"/>
    <property type="evidence" value="ECO:0007669"/>
    <property type="project" value="InterPro"/>
</dbReference>
<comment type="catalytic activity">
    <reaction evidence="3">
        <text>L-aspartate + L-glutamine + ATP + H2O = L-asparagine + L-glutamate + AMP + diphosphate + H(+)</text>
        <dbReference type="Rhea" id="RHEA:12228"/>
        <dbReference type="ChEBI" id="CHEBI:15377"/>
        <dbReference type="ChEBI" id="CHEBI:15378"/>
        <dbReference type="ChEBI" id="CHEBI:29985"/>
        <dbReference type="ChEBI" id="CHEBI:29991"/>
        <dbReference type="ChEBI" id="CHEBI:30616"/>
        <dbReference type="ChEBI" id="CHEBI:33019"/>
        <dbReference type="ChEBI" id="CHEBI:58048"/>
        <dbReference type="ChEBI" id="CHEBI:58359"/>
        <dbReference type="ChEBI" id="CHEBI:456215"/>
        <dbReference type="EC" id="6.3.5.4"/>
    </reaction>
</comment>
<dbReference type="PANTHER" id="PTHR43284">
    <property type="entry name" value="ASPARAGINE SYNTHETASE (GLUTAMINE-HYDROLYZING)"/>
    <property type="match status" value="1"/>
</dbReference>
<dbReference type="Gene3D" id="3.40.50.620">
    <property type="entry name" value="HUPs"/>
    <property type="match status" value="1"/>
</dbReference>
<dbReference type="PROSITE" id="PS51677">
    <property type="entry name" value="NODB"/>
    <property type="match status" value="1"/>
</dbReference>
<dbReference type="SUPFAM" id="SSF88713">
    <property type="entry name" value="Glycoside hydrolase/deacetylase"/>
    <property type="match status" value="1"/>
</dbReference>